<protein>
    <submittedName>
        <fullName evidence="1">Uncharacterized protein</fullName>
    </submittedName>
</protein>
<gene>
    <name evidence="1" type="ORF">N657DRAFT_677675</name>
</gene>
<dbReference type="RefSeq" id="XP_062650742.1">
    <property type="nucleotide sequence ID" value="XM_062796006.1"/>
</dbReference>
<evidence type="ECO:0000313" key="2">
    <source>
        <dbReference type="Proteomes" id="UP001302602"/>
    </source>
</evidence>
<dbReference type="AlphaFoldDB" id="A0AAN6U6W0"/>
<dbReference type="GeneID" id="87832774"/>
<proteinExistence type="predicted"/>
<sequence length="142" mass="15525">MSVFIRYHGKKNPERTKTDLGAEDPCLDKNDQNLVNRLKKSKRDGRILDDILKHTASTPDMLTLSKQHQSVVKEKSGGRAIETLLLDLVQGAQKLVNQAGDRIPTNAREALDKAVKELSKLALPATPAGGHDSSTVTMELAT</sequence>
<accession>A0AAN6U6W0</accession>
<comment type="caution">
    <text evidence="1">The sequence shown here is derived from an EMBL/GenBank/DDBJ whole genome shotgun (WGS) entry which is preliminary data.</text>
</comment>
<organism evidence="1 2">
    <name type="scientific">Parathielavia appendiculata</name>
    <dbReference type="NCBI Taxonomy" id="2587402"/>
    <lineage>
        <taxon>Eukaryota</taxon>
        <taxon>Fungi</taxon>
        <taxon>Dikarya</taxon>
        <taxon>Ascomycota</taxon>
        <taxon>Pezizomycotina</taxon>
        <taxon>Sordariomycetes</taxon>
        <taxon>Sordariomycetidae</taxon>
        <taxon>Sordariales</taxon>
        <taxon>Chaetomiaceae</taxon>
        <taxon>Parathielavia</taxon>
    </lineage>
</organism>
<dbReference type="EMBL" id="MU853224">
    <property type="protein sequence ID" value="KAK4126971.1"/>
    <property type="molecule type" value="Genomic_DNA"/>
</dbReference>
<reference evidence="1" key="2">
    <citation type="submission" date="2023-05" db="EMBL/GenBank/DDBJ databases">
        <authorList>
            <consortium name="Lawrence Berkeley National Laboratory"/>
            <person name="Steindorff A."/>
            <person name="Hensen N."/>
            <person name="Bonometti L."/>
            <person name="Westerberg I."/>
            <person name="Brannstrom I.O."/>
            <person name="Guillou S."/>
            <person name="Cros-Aarteil S."/>
            <person name="Calhoun S."/>
            <person name="Haridas S."/>
            <person name="Kuo A."/>
            <person name="Mondo S."/>
            <person name="Pangilinan J."/>
            <person name="Riley R."/>
            <person name="Labutti K."/>
            <person name="Andreopoulos B."/>
            <person name="Lipzen A."/>
            <person name="Chen C."/>
            <person name="Yanf M."/>
            <person name="Daum C."/>
            <person name="Ng V."/>
            <person name="Clum A."/>
            <person name="Ohm R."/>
            <person name="Martin F."/>
            <person name="Silar P."/>
            <person name="Natvig D."/>
            <person name="Lalanne C."/>
            <person name="Gautier V."/>
            <person name="Ament-Velasquez S.L."/>
            <person name="Kruys A."/>
            <person name="Hutchinson M.I."/>
            <person name="Powell A.J."/>
            <person name="Barry K."/>
            <person name="Miller A.N."/>
            <person name="Grigoriev I.V."/>
            <person name="Debuchy R."/>
            <person name="Gladieux P."/>
            <person name="Thoren M.H."/>
            <person name="Johannesson H."/>
        </authorList>
    </citation>
    <scope>NUCLEOTIDE SEQUENCE</scope>
    <source>
        <strain evidence="1">CBS 731.68</strain>
    </source>
</reference>
<evidence type="ECO:0000313" key="1">
    <source>
        <dbReference type="EMBL" id="KAK4126971.1"/>
    </source>
</evidence>
<reference evidence="1" key="1">
    <citation type="journal article" date="2023" name="Mol. Phylogenet. Evol.">
        <title>Genome-scale phylogeny and comparative genomics of the fungal order Sordariales.</title>
        <authorList>
            <person name="Hensen N."/>
            <person name="Bonometti L."/>
            <person name="Westerberg I."/>
            <person name="Brannstrom I.O."/>
            <person name="Guillou S."/>
            <person name="Cros-Aarteil S."/>
            <person name="Calhoun S."/>
            <person name="Haridas S."/>
            <person name="Kuo A."/>
            <person name="Mondo S."/>
            <person name="Pangilinan J."/>
            <person name="Riley R."/>
            <person name="LaButti K."/>
            <person name="Andreopoulos B."/>
            <person name="Lipzen A."/>
            <person name="Chen C."/>
            <person name="Yan M."/>
            <person name="Daum C."/>
            <person name="Ng V."/>
            <person name="Clum A."/>
            <person name="Steindorff A."/>
            <person name="Ohm R.A."/>
            <person name="Martin F."/>
            <person name="Silar P."/>
            <person name="Natvig D.O."/>
            <person name="Lalanne C."/>
            <person name="Gautier V."/>
            <person name="Ament-Velasquez S.L."/>
            <person name="Kruys A."/>
            <person name="Hutchinson M.I."/>
            <person name="Powell A.J."/>
            <person name="Barry K."/>
            <person name="Miller A.N."/>
            <person name="Grigoriev I.V."/>
            <person name="Debuchy R."/>
            <person name="Gladieux P."/>
            <person name="Hiltunen Thoren M."/>
            <person name="Johannesson H."/>
        </authorList>
    </citation>
    <scope>NUCLEOTIDE SEQUENCE</scope>
    <source>
        <strain evidence="1">CBS 731.68</strain>
    </source>
</reference>
<dbReference type="Proteomes" id="UP001302602">
    <property type="component" value="Unassembled WGS sequence"/>
</dbReference>
<name>A0AAN6U6W0_9PEZI</name>
<keyword evidence="2" id="KW-1185">Reference proteome</keyword>